<keyword evidence="5" id="KW-1185">Reference proteome</keyword>
<evidence type="ECO:0000313" key="5">
    <source>
        <dbReference type="Proteomes" id="UP000681315"/>
    </source>
</evidence>
<evidence type="ECO:0000256" key="2">
    <source>
        <dbReference type="ARBA" id="ARBA00011245"/>
    </source>
</evidence>
<dbReference type="Gene3D" id="2.70.98.10">
    <property type="match status" value="1"/>
</dbReference>
<dbReference type="InterPro" id="IPR011013">
    <property type="entry name" value="Gal_mutarotase_sf_dom"/>
</dbReference>
<comment type="subunit">
    <text evidence="2">Monomer.</text>
</comment>
<dbReference type="PANTHER" id="PTHR10091">
    <property type="entry name" value="ALDOSE-1-EPIMERASE"/>
    <property type="match status" value="1"/>
</dbReference>
<evidence type="ECO:0000256" key="1">
    <source>
        <dbReference type="ARBA" id="ARBA00001913"/>
    </source>
</evidence>
<dbReference type="InterPro" id="IPR008183">
    <property type="entry name" value="Aldose_1/G6P_1-epimerase"/>
</dbReference>
<accession>A0ABS3SMX2</accession>
<dbReference type="SUPFAM" id="SSF74650">
    <property type="entry name" value="Galactose mutarotase-like"/>
    <property type="match status" value="1"/>
</dbReference>
<gene>
    <name evidence="4" type="ORF">J4051_02145</name>
</gene>
<dbReference type="PANTHER" id="PTHR10091:SF0">
    <property type="entry name" value="GALACTOSE MUTAROTASE"/>
    <property type="match status" value="1"/>
</dbReference>
<dbReference type="RefSeq" id="WP_208232100.1">
    <property type="nucleotide sequence ID" value="NZ_JAGEVG010000002.1"/>
</dbReference>
<evidence type="ECO:0000256" key="3">
    <source>
        <dbReference type="ARBA" id="ARBA00022837"/>
    </source>
</evidence>
<keyword evidence="3" id="KW-0106">Calcium</keyword>
<protein>
    <submittedName>
        <fullName evidence="4">Aldose 1-epimerase</fullName>
    </submittedName>
</protein>
<dbReference type="Pfam" id="PF01263">
    <property type="entry name" value="Aldose_epim"/>
    <property type="match status" value="1"/>
</dbReference>
<comment type="caution">
    <text evidence="4">The sequence shown here is derived from an EMBL/GenBank/DDBJ whole genome shotgun (WGS) entry which is preliminary data.</text>
</comment>
<evidence type="ECO:0000313" key="4">
    <source>
        <dbReference type="EMBL" id="MBO3097055.1"/>
    </source>
</evidence>
<reference evidence="4 5" key="1">
    <citation type="submission" date="2021-03" db="EMBL/GenBank/DDBJ databases">
        <title>Gelidibacter sp. nov., isolated from costal sediment.</title>
        <authorList>
            <person name="Lun K.-Y."/>
        </authorList>
    </citation>
    <scope>NUCLEOTIDE SEQUENCE [LARGE SCALE GENOMIC DNA]</scope>
    <source>
        <strain evidence="4 5">DF109</strain>
    </source>
</reference>
<comment type="cofactor">
    <cofactor evidence="1">
        <name>Ca(2+)</name>
        <dbReference type="ChEBI" id="CHEBI:29108"/>
    </cofactor>
</comment>
<dbReference type="CDD" id="cd01081">
    <property type="entry name" value="Aldose_epim"/>
    <property type="match status" value="1"/>
</dbReference>
<dbReference type="EMBL" id="JAGEVG010000002">
    <property type="protein sequence ID" value="MBO3097055.1"/>
    <property type="molecule type" value="Genomic_DNA"/>
</dbReference>
<name>A0ABS3SMX2_9FLAO</name>
<dbReference type="Proteomes" id="UP000681315">
    <property type="component" value="Unassembled WGS sequence"/>
</dbReference>
<proteinExistence type="predicted"/>
<sequence length="296" mass="33710">MYTLTQKEAKGLRFIEMGDPQNRSKATVCLDQGGRLSGLEFDGIKLLADLDPSTYQKNYASSILFPFANRIRDGKYTFDGTDYILNCNEADQNNALHGLVYDKPFKIVGQDLTSDHGAITLQYYHNGTSEGFPFQFEIQLTYKLTENDFSLSVEVLNMDTKTFPFVLGWHPYFVSKNLDESTLSFESKTRFLHDQQQIVSGTASLEVEMPYQLKDVKLDDGYILESNVIEFLTPDYRMQMTSTSKENYLQLYTPDTPNVIAIEPMTGANDSFNNRIGLQTLLPDSSYNLIWTIAFK</sequence>
<organism evidence="4 5">
    <name type="scientific">Gelidibacter pelagius</name>
    <dbReference type="NCBI Taxonomy" id="2819985"/>
    <lineage>
        <taxon>Bacteria</taxon>
        <taxon>Pseudomonadati</taxon>
        <taxon>Bacteroidota</taxon>
        <taxon>Flavobacteriia</taxon>
        <taxon>Flavobacteriales</taxon>
        <taxon>Flavobacteriaceae</taxon>
        <taxon>Gelidibacter</taxon>
    </lineage>
</organism>
<dbReference type="InterPro" id="IPR014718">
    <property type="entry name" value="GH-type_carb-bd"/>
</dbReference>